<dbReference type="PANTHER" id="PTHR31635:SF196">
    <property type="entry name" value="REVERSE TRANSCRIPTASE DOMAIN-CONTAINING PROTEIN-RELATED"/>
    <property type="match status" value="1"/>
</dbReference>
<dbReference type="Pfam" id="PF00078">
    <property type="entry name" value="RVT_1"/>
    <property type="match status" value="1"/>
</dbReference>
<dbReference type="EMBL" id="KZ308598">
    <property type="protein sequence ID" value="KAG8232159.1"/>
    <property type="molecule type" value="Genomic_DNA"/>
</dbReference>
<dbReference type="CDD" id="cd01650">
    <property type="entry name" value="RT_nLTR_like"/>
    <property type="match status" value="1"/>
</dbReference>
<dbReference type="Proteomes" id="UP000792457">
    <property type="component" value="Unassembled WGS sequence"/>
</dbReference>
<keyword evidence="3" id="KW-1185">Reference proteome</keyword>
<dbReference type="InterPro" id="IPR000477">
    <property type="entry name" value="RT_dom"/>
</dbReference>
<evidence type="ECO:0000313" key="3">
    <source>
        <dbReference type="Proteomes" id="UP000792457"/>
    </source>
</evidence>
<dbReference type="PANTHER" id="PTHR31635">
    <property type="entry name" value="REVERSE TRANSCRIPTASE DOMAIN-CONTAINING PROTEIN-RELATED"/>
    <property type="match status" value="1"/>
</dbReference>
<evidence type="ECO:0000259" key="1">
    <source>
        <dbReference type="PROSITE" id="PS50878"/>
    </source>
</evidence>
<dbReference type="AlphaFoldDB" id="A0A8K0P610"/>
<accession>A0A8K0P610</accession>
<dbReference type="SUPFAM" id="SSF56672">
    <property type="entry name" value="DNA/RNA polymerases"/>
    <property type="match status" value="1"/>
</dbReference>
<dbReference type="InterPro" id="IPR043128">
    <property type="entry name" value="Rev_trsase/Diguanyl_cyclase"/>
</dbReference>
<dbReference type="Gene3D" id="3.30.70.270">
    <property type="match status" value="1"/>
</dbReference>
<organism evidence="2 3">
    <name type="scientific">Ladona fulva</name>
    <name type="common">Scarce chaser dragonfly</name>
    <name type="synonym">Libellula fulva</name>
    <dbReference type="NCBI Taxonomy" id="123851"/>
    <lineage>
        <taxon>Eukaryota</taxon>
        <taxon>Metazoa</taxon>
        <taxon>Ecdysozoa</taxon>
        <taxon>Arthropoda</taxon>
        <taxon>Hexapoda</taxon>
        <taxon>Insecta</taxon>
        <taxon>Pterygota</taxon>
        <taxon>Palaeoptera</taxon>
        <taxon>Odonata</taxon>
        <taxon>Epiprocta</taxon>
        <taxon>Anisoptera</taxon>
        <taxon>Libelluloidea</taxon>
        <taxon>Libellulidae</taxon>
        <taxon>Ladona</taxon>
    </lineage>
</organism>
<dbReference type="OrthoDB" id="410104at2759"/>
<gene>
    <name evidence="2" type="ORF">J437_LFUL012386</name>
</gene>
<sequence>MCRDYRPITLTTTDYKILAKVIKERIQIVVEDIIEKEQYALSKKRNIVDALTLVRDIVQLLEKKKQEENYIVAIDIEKAFDSISINFIINVLQRYGIPKKLVNLIKEFNTNLRGRVKIGQNLTEEFEIKQSIRQGCPLSMLLFAIGLDPLIRRLKDRINGINIEGNNHKMAVYADDITILINNIGELQDLEAIFESYRKISGLTVNRNKTQVLRLGGRNILGGEMRMLSEEVKILGIKWKSTIQETIERNWEEKVNKNRKFFFQQRARNSNLLEQIIIINDIALAQLWYVLGTGVTYAQKN</sequence>
<reference evidence="2" key="1">
    <citation type="submission" date="2013-04" db="EMBL/GenBank/DDBJ databases">
        <authorList>
            <person name="Qu J."/>
            <person name="Murali S.C."/>
            <person name="Bandaranaike D."/>
            <person name="Bellair M."/>
            <person name="Blankenburg K."/>
            <person name="Chao H."/>
            <person name="Dinh H."/>
            <person name="Doddapaneni H."/>
            <person name="Downs B."/>
            <person name="Dugan-Rocha S."/>
            <person name="Elkadiri S."/>
            <person name="Gnanaolivu R.D."/>
            <person name="Hernandez B."/>
            <person name="Javaid M."/>
            <person name="Jayaseelan J.C."/>
            <person name="Lee S."/>
            <person name="Li M."/>
            <person name="Ming W."/>
            <person name="Munidasa M."/>
            <person name="Muniz J."/>
            <person name="Nguyen L."/>
            <person name="Ongeri F."/>
            <person name="Osuji N."/>
            <person name="Pu L.-L."/>
            <person name="Puazo M."/>
            <person name="Qu C."/>
            <person name="Quiroz J."/>
            <person name="Raj R."/>
            <person name="Weissenberger G."/>
            <person name="Xin Y."/>
            <person name="Zou X."/>
            <person name="Han Y."/>
            <person name="Richards S."/>
            <person name="Worley K."/>
            <person name="Muzny D."/>
            <person name="Gibbs R."/>
        </authorList>
    </citation>
    <scope>NUCLEOTIDE SEQUENCE</scope>
    <source>
        <strain evidence="2">Sampled in the wild</strain>
    </source>
</reference>
<protein>
    <recommendedName>
        <fullName evidence="1">Reverse transcriptase domain-containing protein</fullName>
    </recommendedName>
</protein>
<feature type="domain" description="Reverse transcriptase" evidence="1">
    <location>
        <begin position="1"/>
        <end position="239"/>
    </location>
</feature>
<evidence type="ECO:0000313" key="2">
    <source>
        <dbReference type="EMBL" id="KAG8232159.1"/>
    </source>
</evidence>
<name>A0A8K0P610_LADFU</name>
<comment type="caution">
    <text evidence="2">The sequence shown here is derived from an EMBL/GenBank/DDBJ whole genome shotgun (WGS) entry which is preliminary data.</text>
</comment>
<dbReference type="InterPro" id="IPR043502">
    <property type="entry name" value="DNA/RNA_pol_sf"/>
</dbReference>
<reference evidence="2" key="2">
    <citation type="submission" date="2017-10" db="EMBL/GenBank/DDBJ databases">
        <title>Ladona fulva Genome sequencing and assembly.</title>
        <authorList>
            <person name="Murali S."/>
            <person name="Richards S."/>
            <person name="Bandaranaike D."/>
            <person name="Bellair M."/>
            <person name="Blankenburg K."/>
            <person name="Chao H."/>
            <person name="Dinh H."/>
            <person name="Doddapaneni H."/>
            <person name="Dugan-Rocha S."/>
            <person name="Elkadiri S."/>
            <person name="Gnanaolivu R."/>
            <person name="Hernandez B."/>
            <person name="Skinner E."/>
            <person name="Javaid M."/>
            <person name="Lee S."/>
            <person name="Li M."/>
            <person name="Ming W."/>
            <person name="Munidasa M."/>
            <person name="Muniz J."/>
            <person name="Nguyen L."/>
            <person name="Hughes D."/>
            <person name="Osuji N."/>
            <person name="Pu L.-L."/>
            <person name="Puazo M."/>
            <person name="Qu C."/>
            <person name="Quiroz J."/>
            <person name="Raj R."/>
            <person name="Weissenberger G."/>
            <person name="Xin Y."/>
            <person name="Zou X."/>
            <person name="Han Y."/>
            <person name="Worley K."/>
            <person name="Muzny D."/>
            <person name="Gibbs R."/>
        </authorList>
    </citation>
    <scope>NUCLEOTIDE SEQUENCE</scope>
    <source>
        <strain evidence="2">Sampled in the wild</strain>
    </source>
</reference>
<dbReference type="PROSITE" id="PS50878">
    <property type="entry name" value="RT_POL"/>
    <property type="match status" value="1"/>
</dbReference>
<dbReference type="GO" id="GO:0071897">
    <property type="term" value="P:DNA biosynthetic process"/>
    <property type="evidence" value="ECO:0007669"/>
    <property type="project" value="UniProtKB-ARBA"/>
</dbReference>
<proteinExistence type="predicted"/>